<dbReference type="SUPFAM" id="SSF54695">
    <property type="entry name" value="POZ domain"/>
    <property type="match status" value="1"/>
</dbReference>
<evidence type="ECO:0000313" key="3">
    <source>
        <dbReference type="EMBL" id="KAJ6234596.1"/>
    </source>
</evidence>
<dbReference type="InterPro" id="IPR011333">
    <property type="entry name" value="SKP1/BTB/POZ_sf"/>
</dbReference>
<evidence type="ECO:0000313" key="4">
    <source>
        <dbReference type="Proteomes" id="UP001150062"/>
    </source>
</evidence>
<gene>
    <name evidence="3" type="ORF">M0813_29188</name>
</gene>
<keyword evidence="4" id="KW-1185">Reference proteome</keyword>
<dbReference type="PROSITE" id="PS50097">
    <property type="entry name" value="BTB"/>
    <property type="match status" value="1"/>
</dbReference>
<sequence length="442" mass="53046">MTEETINNNNTNSIDGETIKKLKQQLLFEKEKNNMLQKQAQKINKNIKPFFKWTNSCNKESPKGFDNEIDQYMLYLEFYEYKEFLQDYLNPEKAEKKSKLYTDVVNKDKFYDFMTKPIYIPNLFKYQDIVGELLLPIYEDWLEEQNKNLTTKEGKKFNIPFVIIMGYSDGVGINYFCGEDDYLYGCDVHDLVEKKYQELLPKRQLQKDLIQYVKRQEFGTKENGKIKYEPSLIKSRFQSQILEFETIVDKLKEIGKEKEDEDEYIKSFLIWAYSGKDELIKNLFVKSFFKEMDKGKEEIKEYKKIIKTIDPKTTIIDWHHCLTQLYFDEESKDFEIIIADEKSNENNPTTIKVHKWVLVSRSGMFRNFFQSIEHNTTNQVTDYSKRSLSFWKIFIKYLYTSNIELEDKLDEKVINEFKEASDYFQLNDESNLLWNQLQKQIN</sequence>
<dbReference type="Gene3D" id="3.30.710.10">
    <property type="entry name" value="Potassium Channel Kv1.1, Chain A"/>
    <property type="match status" value="1"/>
</dbReference>
<keyword evidence="1" id="KW-0175">Coiled coil</keyword>
<comment type="caution">
    <text evidence="3">The sequence shown here is derived from an EMBL/GenBank/DDBJ whole genome shotgun (WGS) entry which is preliminary data.</text>
</comment>
<accession>A0ABQ8XPP7</accession>
<proteinExistence type="predicted"/>
<name>A0ABQ8XPP7_9EUKA</name>
<dbReference type="InterPro" id="IPR000210">
    <property type="entry name" value="BTB/POZ_dom"/>
</dbReference>
<evidence type="ECO:0000259" key="2">
    <source>
        <dbReference type="PROSITE" id="PS50097"/>
    </source>
</evidence>
<protein>
    <recommendedName>
        <fullName evidence="2">BTB domain-containing protein</fullName>
    </recommendedName>
</protein>
<dbReference type="CDD" id="cd18186">
    <property type="entry name" value="BTB_POZ_ZBTB_KLHL-like"/>
    <property type="match status" value="1"/>
</dbReference>
<dbReference type="Pfam" id="PF00651">
    <property type="entry name" value="BTB"/>
    <property type="match status" value="1"/>
</dbReference>
<evidence type="ECO:0000256" key="1">
    <source>
        <dbReference type="SAM" id="Coils"/>
    </source>
</evidence>
<reference evidence="3" key="1">
    <citation type="submission" date="2022-08" db="EMBL/GenBank/DDBJ databases">
        <title>Novel sulfate-reducing endosymbionts in the free-living metamonad Anaeramoeba.</title>
        <authorList>
            <person name="Jerlstrom-Hultqvist J."/>
            <person name="Cepicka I."/>
            <person name="Gallot-Lavallee L."/>
            <person name="Salas-Leiva D."/>
            <person name="Curtis B.A."/>
            <person name="Zahonova K."/>
            <person name="Pipaliya S."/>
            <person name="Dacks J."/>
            <person name="Roger A.J."/>
        </authorList>
    </citation>
    <scope>NUCLEOTIDE SEQUENCE</scope>
    <source>
        <strain evidence="3">Schooner1</strain>
    </source>
</reference>
<organism evidence="3 4">
    <name type="scientific">Anaeramoeba flamelloides</name>
    <dbReference type="NCBI Taxonomy" id="1746091"/>
    <lineage>
        <taxon>Eukaryota</taxon>
        <taxon>Metamonada</taxon>
        <taxon>Anaeramoebidae</taxon>
        <taxon>Anaeramoeba</taxon>
    </lineage>
</organism>
<dbReference type="EMBL" id="JAOAOG010000269">
    <property type="protein sequence ID" value="KAJ6234596.1"/>
    <property type="molecule type" value="Genomic_DNA"/>
</dbReference>
<feature type="coiled-coil region" evidence="1">
    <location>
        <begin position="19"/>
        <end position="46"/>
    </location>
</feature>
<dbReference type="Proteomes" id="UP001150062">
    <property type="component" value="Unassembled WGS sequence"/>
</dbReference>
<feature type="domain" description="BTB" evidence="2">
    <location>
        <begin position="332"/>
        <end position="407"/>
    </location>
</feature>